<organism evidence="1 2">
    <name type="scientific">Oldenlandia corymbosa var. corymbosa</name>
    <dbReference type="NCBI Taxonomy" id="529605"/>
    <lineage>
        <taxon>Eukaryota</taxon>
        <taxon>Viridiplantae</taxon>
        <taxon>Streptophyta</taxon>
        <taxon>Embryophyta</taxon>
        <taxon>Tracheophyta</taxon>
        <taxon>Spermatophyta</taxon>
        <taxon>Magnoliopsida</taxon>
        <taxon>eudicotyledons</taxon>
        <taxon>Gunneridae</taxon>
        <taxon>Pentapetalae</taxon>
        <taxon>asterids</taxon>
        <taxon>lamiids</taxon>
        <taxon>Gentianales</taxon>
        <taxon>Rubiaceae</taxon>
        <taxon>Rubioideae</taxon>
        <taxon>Spermacoceae</taxon>
        <taxon>Hedyotis-Oldenlandia complex</taxon>
        <taxon>Oldenlandia</taxon>
    </lineage>
</organism>
<evidence type="ECO:0000313" key="1">
    <source>
        <dbReference type="EMBL" id="CAI9114881.1"/>
    </source>
</evidence>
<dbReference type="Pfam" id="PF14223">
    <property type="entry name" value="Retrotran_gag_2"/>
    <property type="match status" value="1"/>
</dbReference>
<accession>A0AAV1E418</accession>
<keyword evidence="2" id="KW-1185">Reference proteome</keyword>
<evidence type="ECO:0000313" key="2">
    <source>
        <dbReference type="Proteomes" id="UP001161247"/>
    </source>
</evidence>
<dbReference type="Proteomes" id="UP001161247">
    <property type="component" value="Chromosome 8"/>
</dbReference>
<dbReference type="PANTHER" id="PTHR47481:SF22">
    <property type="entry name" value="RETROTRANSPOSON GAG DOMAIN-CONTAINING PROTEIN"/>
    <property type="match status" value="1"/>
</dbReference>
<protein>
    <submittedName>
        <fullName evidence="1">OLC1v1015697C1</fullName>
    </submittedName>
</protein>
<dbReference type="EMBL" id="OX459125">
    <property type="protein sequence ID" value="CAI9114881.1"/>
    <property type="molecule type" value="Genomic_DNA"/>
</dbReference>
<gene>
    <name evidence="1" type="ORF">OLC1_LOCUS21509</name>
</gene>
<reference evidence="1" key="1">
    <citation type="submission" date="2023-03" db="EMBL/GenBank/DDBJ databases">
        <authorList>
            <person name="Julca I."/>
        </authorList>
    </citation>
    <scope>NUCLEOTIDE SEQUENCE</scope>
</reference>
<name>A0AAV1E418_OLDCO</name>
<feature type="non-terminal residue" evidence="1">
    <location>
        <position position="1"/>
    </location>
</feature>
<proteinExistence type="predicted"/>
<sequence length="163" mass="17691">GCTTSEAAWTALQQGFGTLSYAQQTQLVMELHSLQKGDLSVTDLLSKAKGIADTLQLAGHRISPAEFNAIIFRKLGAEFNGIIGALQQRSEPPSYQDLLGQLVSYEVLLHAQRTVLHPHPCLCGRHLLLRRLNPLVPVAATRRPAQSVSVVVVVARLHPSRSG</sequence>
<dbReference type="PANTHER" id="PTHR47481">
    <property type="match status" value="1"/>
</dbReference>
<dbReference type="AlphaFoldDB" id="A0AAV1E418"/>